<keyword evidence="2" id="KW-0045">Antibiotic biosynthesis</keyword>
<keyword evidence="1" id="KW-0560">Oxidoreductase</keyword>
<feature type="domain" description="TauD/TfdA-like" evidence="3">
    <location>
        <begin position="25"/>
        <end position="161"/>
    </location>
</feature>
<evidence type="ECO:0000313" key="5">
    <source>
        <dbReference type="Proteomes" id="UP000041254"/>
    </source>
</evidence>
<evidence type="ECO:0000256" key="1">
    <source>
        <dbReference type="ARBA" id="ARBA00023002"/>
    </source>
</evidence>
<dbReference type="GO" id="GO:0016491">
    <property type="term" value="F:oxidoreductase activity"/>
    <property type="evidence" value="ECO:0007669"/>
    <property type="project" value="UniProtKB-KW"/>
</dbReference>
<dbReference type="InParanoid" id="A0A0G4ECC1"/>
<dbReference type="OMA" id="HIRESIW"/>
<reference evidence="4 5" key="1">
    <citation type="submission" date="2014-11" db="EMBL/GenBank/DDBJ databases">
        <authorList>
            <person name="Zhu J."/>
            <person name="Qi W."/>
            <person name="Song R."/>
        </authorList>
    </citation>
    <scope>NUCLEOTIDE SEQUENCE [LARGE SCALE GENOMIC DNA]</scope>
</reference>
<organism evidence="4 5">
    <name type="scientific">Vitrella brassicaformis (strain CCMP3155)</name>
    <dbReference type="NCBI Taxonomy" id="1169540"/>
    <lineage>
        <taxon>Eukaryota</taxon>
        <taxon>Sar</taxon>
        <taxon>Alveolata</taxon>
        <taxon>Colpodellida</taxon>
        <taxon>Vitrellaceae</taxon>
        <taxon>Vitrella</taxon>
    </lineage>
</organism>
<dbReference type="InterPro" id="IPR050411">
    <property type="entry name" value="AlphaKG_dependent_hydroxylases"/>
</dbReference>
<dbReference type="PANTHER" id="PTHR10696:SF56">
    <property type="entry name" value="TAUD_TFDA-LIKE DOMAIN-CONTAINING PROTEIN"/>
    <property type="match status" value="1"/>
</dbReference>
<dbReference type="Gene3D" id="3.60.130.10">
    <property type="entry name" value="Clavaminate synthase-like"/>
    <property type="match status" value="1"/>
</dbReference>
<dbReference type="PhylomeDB" id="A0A0G4ECC1"/>
<proteinExistence type="predicted"/>
<dbReference type="AlphaFoldDB" id="A0A0G4ECC1"/>
<evidence type="ECO:0000313" key="4">
    <source>
        <dbReference type="EMBL" id="CEL93153.1"/>
    </source>
</evidence>
<evidence type="ECO:0000259" key="3">
    <source>
        <dbReference type="Pfam" id="PF02668"/>
    </source>
</evidence>
<gene>
    <name evidence="4" type="ORF">Vbra_4733</name>
</gene>
<dbReference type="Proteomes" id="UP000041254">
    <property type="component" value="Unassembled WGS sequence"/>
</dbReference>
<evidence type="ECO:0000256" key="2">
    <source>
        <dbReference type="ARBA" id="ARBA00023194"/>
    </source>
</evidence>
<sequence length="360" mass="40095">MSIVLSSGVSLLPLSATKGTGAILKASDDTSLTSLCSVLRDNRSELLALWRTCGAILVRGYQVKTAEDFEKAASTLCHLLDRYPGNAPRNKVTQYVWTSTELPHYLPIPAHAELSYVPKARPAAILFFCEQPSTSFGQTPIVRLTDVWKSLPLWLQDKLERKGGFISVRRADAKGVRVFDFRSRGKPTKTWRAIFETDDPAEVEKQCHQDGVAVEWKNGQKGGDALLKTPFSATRMVDGTKAFSGWFANFIPAGAVIDSLFVAMHTRRARDVLTSVLLAVKCVIQMVVHAMWPSQRLSHSTYADGSEIPLWDIFCIVRAHWKHYVVLSWEKGDVLFVDNDVCGHARLPFDPPRRILTAIA</sequence>
<name>A0A0G4ECC1_VITBC</name>
<dbReference type="STRING" id="1169540.A0A0G4ECC1"/>
<dbReference type="SUPFAM" id="SSF51197">
    <property type="entry name" value="Clavaminate synthase-like"/>
    <property type="match status" value="1"/>
</dbReference>
<dbReference type="Pfam" id="PF02668">
    <property type="entry name" value="TauD"/>
    <property type="match status" value="1"/>
</dbReference>
<dbReference type="GO" id="GO:0017000">
    <property type="term" value="P:antibiotic biosynthetic process"/>
    <property type="evidence" value="ECO:0007669"/>
    <property type="project" value="UniProtKB-KW"/>
</dbReference>
<protein>
    <recommendedName>
        <fullName evidence="3">TauD/TfdA-like domain-containing protein</fullName>
    </recommendedName>
</protein>
<accession>A0A0G4ECC1</accession>
<dbReference type="OrthoDB" id="408743at2759"/>
<dbReference type="InterPro" id="IPR003819">
    <property type="entry name" value="TauD/TfdA-like"/>
</dbReference>
<dbReference type="EMBL" id="CDMY01000144">
    <property type="protein sequence ID" value="CEL93153.1"/>
    <property type="molecule type" value="Genomic_DNA"/>
</dbReference>
<keyword evidence="5" id="KW-1185">Reference proteome</keyword>
<dbReference type="PANTHER" id="PTHR10696">
    <property type="entry name" value="GAMMA-BUTYROBETAINE HYDROXYLASE-RELATED"/>
    <property type="match status" value="1"/>
</dbReference>
<dbReference type="VEuPathDB" id="CryptoDB:Vbra_4733"/>
<dbReference type="InterPro" id="IPR042098">
    <property type="entry name" value="TauD-like_sf"/>
</dbReference>